<dbReference type="AlphaFoldDB" id="W1J0N0"/>
<dbReference type="EMBL" id="CBXF010000093">
    <property type="protein sequence ID" value="CDL83638.1"/>
    <property type="molecule type" value="Genomic_DNA"/>
</dbReference>
<dbReference type="RefSeq" id="WP_051462433.1">
    <property type="nucleotide sequence ID" value="NZ_CAWLWS010000093.1"/>
</dbReference>
<dbReference type="Proteomes" id="UP000019202">
    <property type="component" value="Unassembled WGS sequence"/>
</dbReference>
<dbReference type="InterPro" id="IPR052945">
    <property type="entry name" value="Mitotic_Regulator"/>
</dbReference>
<dbReference type="STRING" id="1427518.XSR1_340038"/>
<sequence length="155" mass="17706">MKKILNIMAASIVILLSGCISDENDTIMSEEDLIKLAVKLDREEKNYKEAAKYYFLAAEKGNTTALNNLGILYEFGQGVEQDYAKSFMYYNKAVELDNNHTSLHNLAGLYLYGWGVKKNKEKALELLKKSADLGNKYAMSDLYWLTHSESKHEYE</sequence>
<reference evidence="1" key="1">
    <citation type="submission" date="2013-11" db="EMBL/GenBank/DDBJ databases">
        <title>Draft genome sequence and annotation of the entomopathogenic bacteria, Xenorhabdus cabanillasi strain JM26 and Xenorhabdus szentirmai strain DSM 16338.</title>
        <authorList>
            <person name="Gualtieri M."/>
            <person name="Ogier J.C."/>
            <person name="Pages S."/>
            <person name="Givaudan A."/>
            <person name="Gaudriault S."/>
        </authorList>
    </citation>
    <scope>NUCLEOTIDE SEQUENCE [LARGE SCALE GENOMIC DNA]</scope>
    <source>
        <strain evidence="1">DSM 16338</strain>
    </source>
</reference>
<dbReference type="OrthoDB" id="6114904at2"/>
<dbReference type="Gene3D" id="1.25.40.10">
    <property type="entry name" value="Tetratricopeptide repeat domain"/>
    <property type="match status" value="1"/>
</dbReference>
<gene>
    <name evidence="1" type="ORF">XSR1_340038</name>
</gene>
<dbReference type="SUPFAM" id="SSF81901">
    <property type="entry name" value="HCP-like"/>
    <property type="match status" value="1"/>
</dbReference>
<proteinExistence type="predicted"/>
<keyword evidence="2" id="KW-1185">Reference proteome</keyword>
<evidence type="ECO:0000313" key="1">
    <source>
        <dbReference type="EMBL" id="CDL83638.1"/>
    </source>
</evidence>
<dbReference type="Pfam" id="PF08238">
    <property type="entry name" value="Sel1"/>
    <property type="match status" value="3"/>
</dbReference>
<dbReference type="PROSITE" id="PS51257">
    <property type="entry name" value="PROKAR_LIPOPROTEIN"/>
    <property type="match status" value="1"/>
</dbReference>
<dbReference type="InterPro" id="IPR011990">
    <property type="entry name" value="TPR-like_helical_dom_sf"/>
</dbReference>
<dbReference type="EC" id="3.5.2.6" evidence="1"/>
<comment type="caution">
    <text evidence="1">The sequence shown here is derived from an EMBL/GenBank/DDBJ whole genome shotgun (WGS) entry which is preliminary data.</text>
</comment>
<dbReference type="InterPro" id="IPR006597">
    <property type="entry name" value="Sel1-like"/>
</dbReference>
<protein>
    <submittedName>
        <fullName evidence="1">Beta-lactamase</fullName>
        <ecNumber evidence="1">3.5.2.6</ecNumber>
    </submittedName>
</protein>
<organism evidence="1 2">
    <name type="scientific">Xenorhabdus szentirmaii DSM 16338</name>
    <dbReference type="NCBI Taxonomy" id="1427518"/>
    <lineage>
        <taxon>Bacteria</taxon>
        <taxon>Pseudomonadati</taxon>
        <taxon>Pseudomonadota</taxon>
        <taxon>Gammaproteobacteria</taxon>
        <taxon>Enterobacterales</taxon>
        <taxon>Morganellaceae</taxon>
        <taxon>Xenorhabdus</taxon>
    </lineage>
</organism>
<dbReference type="SMART" id="SM00671">
    <property type="entry name" value="SEL1"/>
    <property type="match status" value="3"/>
</dbReference>
<dbReference type="PANTHER" id="PTHR43628">
    <property type="entry name" value="ACTIVATOR OF C KINASE PROTEIN 1-RELATED"/>
    <property type="match status" value="1"/>
</dbReference>
<dbReference type="GO" id="GO:0008800">
    <property type="term" value="F:beta-lactamase activity"/>
    <property type="evidence" value="ECO:0007669"/>
    <property type="project" value="UniProtKB-EC"/>
</dbReference>
<keyword evidence="1" id="KW-0378">Hydrolase</keyword>
<accession>W1J0N0</accession>
<dbReference type="PANTHER" id="PTHR43628:SF1">
    <property type="entry name" value="CHITIN SYNTHASE REGULATORY FACTOR 2-RELATED"/>
    <property type="match status" value="1"/>
</dbReference>
<evidence type="ECO:0000313" key="2">
    <source>
        <dbReference type="Proteomes" id="UP000019202"/>
    </source>
</evidence>
<name>W1J0N0_9GAMM</name>